<comment type="caution">
    <text evidence="1">The sequence shown here is derived from an EMBL/GenBank/DDBJ whole genome shotgun (WGS) entry which is preliminary data.</text>
</comment>
<accession>A0ABP3PN64</accession>
<sequence>MQTAVPTAAPGLPDLSTLPVNVDRRMGAELVTRYFFPVSHRTLERWPLAGRVVNGRLVFPTADLFAHARALVDAAPSIHGGKRAAGLASAA</sequence>
<gene>
    <name evidence="1" type="ORF">GCM10009416_07190</name>
</gene>
<evidence type="ECO:0008006" key="3">
    <source>
        <dbReference type="Google" id="ProtNLM"/>
    </source>
</evidence>
<dbReference type="RefSeq" id="WP_343893781.1">
    <property type="nucleotide sequence ID" value="NZ_BAAAFZ010000008.1"/>
</dbReference>
<dbReference type="EMBL" id="BAAAFZ010000008">
    <property type="protein sequence ID" value="GAA0571151.1"/>
    <property type="molecule type" value="Genomic_DNA"/>
</dbReference>
<keyword evidence="2" id="KW-1185">Reference proteome</keyword>
<proteinExistence type="predicted"/>
<name>A0ABP3PN64_9PROT</name>
<dbReference type="Proteomes" id="UP001501588">
    <property type="component" value="Unassembled WGS sequence"/>
</dbReference>
<reference evidence="2" key="1">
    <citation type="journal article" date="2019" name="Int. J. Syst. Evol. Microbiol.">
        <title>The Global Catalogue of Microorganisms (GCM) 10K type strain sequencing project: providing services to taxonomists for standard genome sequencing and annotation.</title>
        <authorList>
            <consortium name="The Broad Institute Genomics Platform"/>
            <consortium name="The Broad Institute Genome Sequencing Center for Infectious Disease"/>
            <person name="Wu L."/>
            <person name="Ma J."/>
        </authorList>
    </citation>
    <scope>NUCLEOTIDE SEQUENCE [LARGE SCALE GENOMIC DNA]</scope>
    <source>
        <strain evidence="2">JCM 9933</strain>
    </source>
</reference>
<protein>
    <recommendedName>
        <fullName evidence="3">DNA-binding protein</fullName>
    </recommendedName>
</protein>
<evidence type="ECO:0000313" key="1">
    <source>
        <dbReference type="EMBL" id="GAA0571151.1"/>
    </source>
</evidence>
<evidence type="ECO:0000313" key="2">
    <source>
        <dbReference type="Proteomes" id="UP001501588"/>
    </source>
</evidence>
<organism evidence="1 2">
    <name type="scientific">Craurococcus roseus</name>
    <dbReference type="NCBI Taxonomy" id="77585"/>
    <lineage>
        <taxon>Bacteria</taxon>
        <taxon>Pseudomonadati</taxon>
        <taxon>Pseudomonadota</taxon>
        <taxon>Alphaproteobacteria</taxon>
        <taxon>Acetobacterales</taxon>
        <taxon>Acetobacteraceae</taxon>
        <taxon>Craurococcus</taxon>
    </lineage>
</organism>